<dbReference type="CDD" id="cd01300">
    <property type="entry name" value="YtcJ_like"/>
    <property type="match status" value="1"/>
</dbReference>
<dbReference type="EMBL" id="VRTS01000002">
    <property type="protein sequence ID" value="TXK65178.1"/>
    <property type="molecule type" value="Genomic_DNA"/>
</dbReference>
<dbReference type="AlphaFoldDB" id="A0A5C8KXP4"/>
<evidence type="ECO:0000259" key="4">
    <source>
        <dbReference type="Pfam" id="PF07969"/>
    </source>
</evidence>
<feature type="domain" description="Aminodeoxyfutalosine deaminase/Imidazolonepropionase-like composite" evidence="5">
    <location>
        <begin position="41"/>
        <end position="60"/>
    </location>
</feature>
<name>A0A5C8KXP4_9GAMM</name>
<dbReference type="Proteomes" id="UP000321248">
    <property type="component" value="Unassembled WGS sequence"/>
</dbReference>
<dbReference type="InterPro" id="IPR032466">
    <property type="entry name" value="Metal_Hydrolase"/>
</dbReference>
<organism evidence="6 7">
    <name type="scientific">Alkalisalibacterium limincola</name>
    <dbReference type="NCBI Taxonomy" id="2699169"/>
    <lineage>
        <taxon>Bacteria</taxon>
        <taxon>Pseudomonadati</taxon>
        <taxon>Pseudomonadota</taxon>
        <taxon>Gammaproteobacteria</taxon>
        <taxon>Lysobacterales</taxon>
        <taxon>Lysobacteraceae</taxon>
        <taxon>Alkalisalibacterium</taxon>
    </lineage>
</organism>
<dbReference type="InterPro" id="IPR054418">
    <property type="entry name" value="MQNX/HUTI_composite_N"/>
</dbReference>
<dbReference type="InterPro" id="IPR011059">
    <property type="entry name" value="Metal-dep_hydrolase_composite"/>
</dbReference>
<keyword evidence="1" id="KW-0479">Metal-binding</keyword>
<dbReference type="InterPro" id="IPR013108">
    <property type="entry name" value="Amidohydro_3"/>
</dbReference>
<proteinExistence type="predicted"/>
<keyword evidence="2" id="KW-0378">Hydrolase</keyword>
<gene>
    <name evidence="6" type="ORF">FU658_04810</name>
</gene>
<dbReference type="Gene3D" id="2.30.40.10">
    <property type="entry name" value="Urease, subunit C, domain 1"/>
    <property type="match status" value="1"/>
</dbReference>
<sequence length="549" mass="57967">MAIALGAGNAQANEATVLVNAHIHTSDPERPSAQALAWGTDGRILAVGSLAQVRAAHPGAREIDAGGRAVVPGLIDAHAHLMNLGLALMSVDLAGADSVEEVIERMQAFERDLPEGAWLTGRGWDQNRWPGQAFPTAADLDEAFPDRPVWLTRVDGHAGWANSAALRLADSDFSGDWQPEGGRILRDAQGQATGVFIDAPQLIAAAIPAADEALLDEALERALAEAVRLGLTGVHDMGVSLADLQRYRAFADAGRLPLRVNAYADGDSDALTALCAFGPLQHEGGRLQMRGVKLYGDGALGSRGAALMEDYSDDSGNRGLLVTAPDALESAMAKASRCGIQVATHAIGDRANRIALERMGRVLGEDAGDDHRWRIEHAQVVALGDIPRFAELGVIASMQPTHATSDMPWAEDRVGPRRIAGAYAWRSFLDAGVRLALGSDFPVEQVDPRLGLFAAVTRQDAQGRPPGGWYPEQRLGLLEALSGFTADAAHAGFDEGRTGRLVPGLAADFVILDQDPAQVPASGLLELRVHSTWVDGEPVFEAGGGVDGT</sequence>
<protein>
    <submittedName>
        <fullName evidence="6">Amidohydrolase</fullName>
    </submittedName>
</protein>
<dbReference type="PANTHER" id="PTHR22642:SF2">
    <property type="entry name" value="PROTEIN LONG AFTER FAR-RED 3"/>
    <property type="match status" value="1"/>
</dbReference>
<dbReference type="SUPFAM" id="SSF51556">
    <property type="entry name" value="Metallo-dependent hydrolases"/>
    <property type="match status" value="1"/>
</dbReference>
<accession>A0A5C8KXP4</accession>
<evidence type="ECO:0000256" key="3">
    <source>
        <dbReference type="ARBA" id="ARBA00022833"/>
    </source>
</evidence>
<evidence type="ECO:0000256" key="2">
    <source>
        <dbReference type="ARBA" id="ARBA00022801"/>
    </source>
</evidence>
<dbReference type="OrthoDB" id="9031471at2"/>
<dbReference type="Pfam" id="PF22039">
    <property type="entry name" value="HUTI_composite_bact"/>
    <property type="match status" value="1"/>
</dbReference>
<dbReference type="SUPFAM" id="SSF51338">
    <property type="entry name" value="Composite domain of metallo-dependent hydrolases"/>
    <property type="match status" value="1"/>
</dbReference>
<evidence type="ECO:0000313" key="7">
    <source>
        <dbReference type="Proteomes" id="UP000321248"/>
    </source>
</evidence>
<evidence type="ECO:0000259" key="5">
    <source>
        <dbReference type="Pfam" id="PF22039"/>
    </source>
</evidence>
<comment type="caution">
    <text evidence="6">The sequence shown here is derived from an EMBL/GenBank/DDBJ whole genome shotgun (WGS) entry which is preliminary data.</text>
</comment>
<keyword evidence="3" id="KW-0862">Zinc</keyword>
<keyword evidence="7" id="KW-1185">Reference proteome</keyword>
<evidence type="ECO:0000256" key="1">
    <source>
        <dbReference type="ARBA" id="ARBA00022723"/>
    </source>
</evidence>
<feature type="domain" description="Amidohydrolase 3" evidence="4">
    <location>
        <begin position="61"/>
        <end position="540"/>
    </location>
</feature>
<dbReference type="Gene3D" id="3.20.20.140">
    <property type="entry name" value="Metal-dependent hydrolases"/>
    <property type="match status" value="1"/>
</dbReference>
<dbReference type="GO" id="GO:0016810">
    <property type="term" value="F:hydrolase activity, acting on carbon-nitrogen (but not peptide) bonds"/>
    <property type="evidence" value="ECO:0007669"/>
    <property type="project" value="InterPro"/>
</dbReference>
<dbReference type="Gene3D" id="3.10.310.70">
    <property type="match status" value="1"/>
</dbReference>
<dbReference type="Pfam" id="PF07969">
    <property type="entry name" value="Amidohydro_3"/>
    <property type="match status" value="1"/>
</dbReference>
<evidence type="ECO:0000313" key="6">
    <source>
        <dbReference type="EMBL" id="TXK65178.1"/>
    </source>
</evidence>
<dbReference type="GO" id="GO:0046872">
    <property type="term" value="F:metal ion binding"/>
    <property type="evidence" value="ECO:0007669"/>
    <property type="project" value="UniProtKB-KW"/>
</dbReference>
<dbReference type="InterPro" id="IPR033932">
    <property type="entry name" value="YtcJ-like"/>
</dbReference>
<reference evidence="6 7" key="1">
    <citation type="submission" date="2019-08" db="EMBL/GenBank/DDBJ databases">
        <authorList>
            <person name="Karlyshev A.V."/>
        </authorList>
    </citation>
    <scope>NUCLEOTIDE SEQUENCE [LARGE SCALE GENOMIC DNA]</scope>
    <source>
        <strain evidence="6 7">Alg18-2.2</strain>
    </source>
</reference>
<dbReference type="PANTHER" id="PTHR22642">
    <property type="entry name" value="IMIDAZOLONEPROPIONASE"/>
    <property type="match status" value="1"/>
</dbReference>